<proteinExistence type="predicted"/>
<evidence type="ECO:0000313" key="3">
    <source>
        <dbReference type="Proteomes" id="UP001630127"/>
    </source>
</evidence>
<dbReference type="PANTHER" id="PTHR47266">
    <property type="entry name" value="ENDONUCLEASE-RELATED"/>
    <property type="match status" value="1"/>
</dbReference>
<dbReference type="PROSITE" id="PS50994">
    <property type="entry name" value="INTEGRASE"/>
    <property type="match status" value="1"/>
</dbReference>
<dbReference type="InterPro" id="IPR036397">
    <property type="entry name" value="RNaseH_sf"/>
</dbReference>
<evidence type="ECO:0000259" key="1">
    <source>
        <dbReference type="PROSITE" id="PS50994"/>
    </source>
</evidence>
<feature type="domain" description="Integrase catalytic" evidence="1">
    <location>
        <begin position="1"/>
        <end position="75"/>
    </location>
</feature>
<dbReference type="AlphaFoldDB" id="A0ABD2YR06"/>
<gene>
    <name evidence="2" type="ORF">ACH5RR_029220</name>
</gene>
<organism evidence="2 3">
    <name type="scientific">Cinchona calisaya</name>
    <dbReference type="NCBI Taxonomy" id="153742"/>
    <lineage>
        <taxon>Eukaryota</taxon>
        <taxon>Viridiplantae</taxon>
        <taxon>Streptophyta</taxon>
        <taxon>Embryophyta</taxon>
        <taxon>Tracheophyta</taxon>
        <taxon>Spermatophyta</taxon>
        <taxon>Magnoliopsida</taxon>
        <taxon>eudicotyledons</taxon>
        <taxon>Gunneridae</taxon>
        <taxon>Pentapetalae</taxon>
        <taxon>asterids</taxon>
        <taxon>lamiids</taxon>
        <taxon>Gentianales</taxon>
        <taxon>Rubiaceae</taxon>
        <taxon>Cinchonoideae</taxon>
        <taxon>Cinchoneae</taxon>
        <taxon>Cinchona</taxon>
    </lineage>
</organism>
<comment type="caution">
    <text evidence="2">The sequence shown here is derived from an EMBL/GenBank/DDBJ whole genome shotgun (WGS) entry which is preliminary data.</text>
</comment>
<accession>A0ABD2YR06</accession>
<protein>
    <recommendedName>
        <fullName evidence="1">Integrase catalytic domain-containing protein</fullName>
    </recommendedName>
</protein>
<dbReference type="InterPro" id="IPR001584">
    <property type="entry name" value="Integrase_cat-core"/>
</dbReference>
<evidence type="ECO:0000313" key="2">
    <source>
        <dbReference type="EMBL" id="KAL3509819.1"/>
    </source>
</evidence>
<dbReference type="InterPro" id="IPR052160">
    <property type="entry name" value="Gypsy_RT_Integrase-like"/>
</dbReference>
<reference evidence="2 3" key="1">
    <citation type="submission" date="2024-11" db="EMBL/GenBank/DDBJ databases">
        <title>A near-complete genome assembly of Cinchona calisaya.</title>
        <authorList>
            <person name="Lian D.C."/>
            <person name="Zhao X.W."/>
            <person name="Wei L."/>
        </authorList>
    </citation>
    <scope>NUCLEOTIDE SEQUENCE [LARGE SCALE GENOMIC DNA]</scope>
    <source>
        <tissue evidence="2">Nenye</tissue>
    </source>
</reference>
<name>A0ABD2YR06_9GENT</name>
<dbReference type="SUPFAM" id="SSF53098">
    <property type="entry name" value="Ribonuclease H-like"/>
    <property type="match status" value="1"/>
</dbReference>
<dbReference type="Proteomes" id="UP001630127">
    <property type="component" value="Unassembled WGS sequence"/>
</dbReference>
<dbReference type="Gene3D" id="3.30.420.10">
    <property type="entry name" value="Ribonuclease H-like superfamily/Ribonuclease H"/>
    <property type="match status" value="1"/>
</dbReference>
<sequence length="152" mass="18508">MTKYGVKHKVALAYHPQTSGQVEVSNRELKRILEKTVNNARKDWALKLDDTLWAYRTAFKSPIGMSPYRIVYEKWCHLPVELERREYWAIKNLNFELKEAYEKMMLDWNELCEFWREAFENSLIYKEKTKAWHDKHIQRKEFKVGYLVLLYN</sequence>
<dbReference type="InterPro" id="IPR012337">
    <property type="entry name" value="RNaseH-like_sf"/>
</dbReference>
<dbReference type="EMBL" id="JBJUIK010000012">
    <property type="protein sequence ID" value="KAL3509819.1"/>
    <property type="molecule type" value="Genomic_DNA"/>
</dbReference>
<keyword evidence="3" id="KW-1185">Reference proteome</keyword>